<keyword evidence="3" id="KW-1185">Reference proteome</keyword>
<comment type="caution">
    <text evidence="2">The sequence shown here is derived from an EMBL/GenBank/DDBJ whole genome shotgun (WGS) entry which is preliminary data.</text>
</comment>
<evidence type="ECO:0000313" key="2">
    <source>
        <dbReference type="EMBL" id="CAD8070053.1"/>
    </source>
</evidence>
<feature type="region of interest" description="Disordered" evidence="1">
    <location>
        <begin position="71"/>
        <end position="99"/>
    </location>
</feature>
<sequence length="184" mass="21759">MQFENNRIGTIEEIEYLQNDIFPTLHTALAKLVEYVEKTEEVNKHKERLEQIKICDKIEKRRVERDRLKKELGSDFGSDSEGQEENPENKSINDEQTGKKLEQLIPIENEFQQQSQNLIDEITMQEMKQEINHLLGQIQEDQGEEESPDKHELEKLKLQLRIQREAMDFNPLIYLASLLRQLAK</sequence>
<protein>
    <submittedName>
        <fullName evidence="2">Uncharacterized protein</fullName>
    </submittedName>
</protein>
<organism evidence="2 3">
    <name type="scientific">Paramecium primaurelia</name>
    <dbReference type="NCBI Taxonomy" id="5886"/>
    <lineage>
        <taxon>Eukaryota</taxon>
        <taxon>Sar</taxon>
        <taxon>Alveolata</taxon>
        <taxon>Ciliophora</taxon>
        <taxon>Intramacronucleata</taxon>
        <taxon>Oligohymenophorea</taxon>
        <taxon>Peniculida</taxon>
        <taxon>Parameciidae</taxon>
        <taxon>Paramecium</taxon>
    </lineage>
</organism>
<feature type="compositionally biased region" description="Basic and acidic residues" evidence="1">
    <location>
        <begin position="87"/>
        <end position="99"/>
    </location>
</feature>
<name>A0A8S1LWW9_PARPR</name>
<dbReference type="Proteomes" id="UP000688137">
    <property type="component" value="Unassembled WGS sequence"/>
</dbReference>
<accession>A0A8S1LWW9</accession>
<dbReference type="EMBL" id="CAJJDM010000045">
    <property type="protein sequence ID" value="CAD8070053.1"/>
    <property type="molecule type" value="Genomic_DNA"/>
</dbReference>
<reference evidence="2" key="1">
    <citation type="submission" date="2021-01" db="EMBL/GenBank/DDBJ databases">
        <authorList>
            <consortium name="Genoscope - CEA"/>
            <person name="William W."/>
        </authorList>
    </citation>
    <scope>NUCLEOTIDE SEQUENCE</scope>
</reference>
<gene>
    <name evidence="2" type="ORF">PPRIM_AZ9-3.1.T0450035</name>
</gene>
<evidence type="ECO:0000256" key="1">
    <source>
        <dbReference type="SAM" id="MobiDB-lite"/>
    </source>
</evidence>
<proteinExistence type="predicted"/>
<dbReference type="OMA" id="QREAMDF"/>
<dbReference type="AlphaFoldDB" id="A0A8S1LWW9"/>
<evidence type="ECO:0000313" key="3">
    <source>
        <dbReference type="Proteomes" id="UP000688137"/>
    </source>
</evidence>